<proteinExistence type="predicted"/>
<keyword evidence="2" id="KW-1185">Reference proteome</keyword>
<comment type="caution">
    <text evidence="1">The sequence shown here is derived from an EMBL/GenBank/DDBJ whole genome shotgun (WGS) entry which is preliminary data.</text>
</comment>
<dbReference type="OrthoDB" id="408373at2759"/>
<evidence type="ECO:0008006" key="3">
    <source>
        <dbReference type="Google" id="ProtNLM"/>
    </source>
</evidence>
<dbReference type="VEuPathDB" id="FungiDB:CC1G_06196"/>
<dbReference type="AlphaFoldDB" id="A8NV64"/>
<dbReference type="GeneID" id="6013155"/>
<protein>
    <recommendedName>
        <fullName evidence="3">AB hydrolase-1 domain-containing protein</fullName>
    </recommendedName>
</protein>
<dbReference type="Proteomes" id="UP000001861">
    <property type="component" value="Unassembled WGS sequence"/>
</dbReference>
<dbReference type="SUPFAM" id="SSF53474">
    <property type="entry name" value="alpha/beta-Hydrolases"/>
    <property type="match status" value="1"/>
</dbReference>
<name>A8NV64_COPC7</name>
<accession>A8NV64</accession>
<dbReference type="Gene3D" id="3.40.50.1820">
    <property type="entry name" value="alpha/beta hydrolase"/>
    <property type="match status" value="1"/>
</dbReference>
<evidence type="ECO:0000313" key="2">
    <source>
        <dbReference type="Proteomes" id="UP000001861"/>
    </source>
</evidence>
<dbReference type="EMBL" id="AACS02000004">
    <property type="protein sequence ID" value="EAU85180.1"/>
    <property type="molecule type" value="Genomic_DNA"/>
</dbReference>
<dbReference type="KEGG" id="cci:CC1G_06196"/>
<dbReference type="InterPro" id="IPR029058">
    <property type="entry name" value="AB_hydrolase_fold"/>
</dbReference>
<gene>
    <name evidence="1" type="ORF">CC1G_06196</name>
</gene>
<dbReference type="RefSeq" id="XP_001836609.1">
    <property type="nucleotide sequence ID" value="XM_001836557.1"/>
</dbReference>
<dbReference type="OMA" id="WIEDFAP"/>
<reference evidence="1 2" key="1">
    <citation type="journal article" date="2010" name="Proc. Natl. Acad. Sci. U.S.A.">
        <title>Insights into evolution of multicellular fungi from the assembled chromosomes of the mushroom Coprinopsis cinerea (Coprinus cinereus).</title>
        <authorList>
            <person name="Stajich J.E."/>
            <person name="Wilke S.K."/>
            <person name="Ahren D."/>
            <person name="Au C.H."/>
            <person name="Birren B.W."/>
            <person name="Borodovsky M."/>
            <person name="Burns C."/>
            <person name="Canback B."/>
            <person name="Casselton L.A."/>
            <person name="Cheng C.K."/>
            <person name="Deng J."/>
            <person name="Dietrich F.S."/>
            <person name="Fargo D.C."/>
            <person name="Farman M.L."/>
            <person name="Gathman A.C."/>
            <person name="Goldberg J."/>
            <person name="Guigo R."/>
            <person name="Hoegger P.J."/>
            <person name="Hooker J.B."/>
            <person name="Huggins A."/>
            <person name="James T.Y."/>
            <person name="Kamada T."/>
            <person name="Kilaru S."/>
            <person name="Kodira C."/>
            <person name="Kues U."/>
            <person name="Kupfer D."/>
            <person name="Kwan H.S."/>
            <person name="Lomsadze A."/>
            <person name="Li W."/>
            <person name="Lilly W.W."/>
            <person name="Ma L.J."/>
            <person name="Mackey A.J."/>
            <person name="Manning G."/>
            <person name="Martin F."/>
            <person name="Muraguchi H."/>
            <person name="Natvig D.O."/>
            <person name="Palmerini H."/>
            <person name="Ramesh M.A."/>
            <person name="Rehmeyer C.J."/>
            <person name="Roe B.A."/>
            <person name="Shenoy N."/>
            <person name="Stanke M."/>
            <person name="Ter-Hovhannisyan V."/>
            <person name="Tunlid A."/>
            <person name="Velagapudi R."/>
            <person name="Vision T.J."/>
            <person name="Zeng Q."/>
            <person name="Zolan M.E."/>
            <person name="Pukkila P.J."/>
        </authorList>
    </citation>
    <scope>NUCLEOTIDE SEQUENCE [LARGE SCALE GENOMIC DNA]</scope>
    <source>
        <strain evidence="2">Okayama-7 / 130 / ATCC MYA-4618 / FGSC 9003</strain>
    </source>
</reference>
<dbReference type="InParanoid" id="A8NV64"/>
<sequence>MKLAWCFPGPIEGLHDLSPASLRVFKEVVSGLAKEDAKNISEDQWVVHKPVLWLGAARDAVCVPQLRQPDPAFVTNVTSKVIDVGHWLMFDAENEVNSELEAWLERL</sequence>
<evidence type="ECO:0000313" key="1">
    <source>
        <dbReference type="EMBL" id="EAU85180.1"/>
    </source>
</evidence>
<organism evidence="1 2">
    <name type="scientific">Coprinopsis cinerea (strain Okayama-7 / 130 / ATCC MYA-4618 / FGSC 9003)</name>
    <name type="common">Inky cap fungus</name>
    <name type="synonym">Hormographiella aspergillata</name>
    <dbReference type="NCBI Taxonomy" id="240176"/>
    <lineage>
        <taxon>Eukaryota</taxon>
        <taxon>Fungi</taxon>
        <taxon>Dikarya</taxon>
        <taxon>Basidiomycota</taxon>
        <taxon>Agaricomycotina</taxon>
        <taxon>Agaricomycetes</taxon>
        <taxon>Agaricomycetidae</taxon>
        <taxon>Agaricales</taxon>
        <taxon>Agaricineae</taxon>
        <taxon>Psathyrellaceae</taxon>
        <taxon>Coprinopsis</taxon>
    </lineage>
</organism>